<dbReference type="EMBL" id="CP036425">
    <property type="protein sequence ID" value="QDU33210.1"/>
    <property type="molecule type" value="Genomic_DNA"/>
</dbReference>
<dbReference type="AlphaFoldDB" id="A0A517YSJ9"/>
<organism evidence="2 3">
    <name type="scientific">Poriferisphaera corsica</name>
    <dbReference type="NCBI Taxonomy" id="2528020"/>
    <lineage>
        <taxon>Bacteria</taxon>
        <taxon>Pseudomonadati</taxon>
        <taxon>Planctomycetota</taxon>
        <taxon>Phycisphaerae</taxon>
        <taxon>Phycisphaerales</taxon>
        <taxon>Phycisphaeraceae</taxon>
        <taxon>Poriferisphaera</taxon>
    </lineage>
</organism>
<reference evidence="2 3" key="1">
    <citation type="submission" date="2019-02" db="EMBL/GenBank/DDBJ databases">
        <title>Deep-cultivation of Planctomycetes and their phenomic and genomic characterization uncovers novel biology.</title>
        <authorList>
            <person name="Wiegand S."/>
            <person name="Jogler M."/>
            <person name="Boedeker C."/>
            <person name="Pinto D."/>
            <person name="Vollmers J."/>
            <person name="Rivas-Marin E."/>
            <person name="Kohn T."/>
            <person name="Peeters S.H."/>
            <person name="Heuer A."/>
            <person name="Rast P."/>
            <person name="Oberbeckmann S."/>
            <person name="Bunk B."/>
            <person name="Jeske O."/>
            <person name="Meyerdierks A."/>
            <person name="Storesund J.E."/>
            <person name="Kallscheuer N."/>
            <person name="Luecker S."/>
            <person name="Lage O.M."/>
            <person name="Pohl T."/>
            <person name="Merkel B.J."/>
            <person name="Hornburger P."/>
            <person name="Mueller R.-W."/>
            <person name="Bruemmer F."/>
            <person name="Labrenz M."/>
            <person name="Spormann A.M."/>
            <person name="Op den Camp H."/>
            <person name="Overmann J."/>
            <person name="Amann R."/>
            <person name="Jetten M.S.M."/>
            <person name="Mascher T."/>
            <person name="Medema M.H."/>
            <person name="Devos D.P."/>
            <person name="Kaster A.-K."/>
            <person name="Ovreas L."/>
            <person name="Rohde M."/>
            <person name="Galperin M.Y."/>
            <person name="Jogler C."/>
        </authorList>
    </citation>
    <scope>NUCLEOTIDE SEQUENCE [LARGE SCALE GENOMIC DNA]</scope>
    <source>
        <strain evidence="2 3">KS4</strain>
    </source>
</reference>
<sequence>MNLLTKVFVVVVALLSVLLVALTVSFVANTENYKEKANEYKGEKLAAQNRVTILQDEVAKLNTEKAADAIAISNENAELKATIVQLRGTLATEQMNGQKLEADLASMKASVDRMSATGKLNVTLLEKVNGELNVSRGKLVGTEQKLAEALDKINELKTENEGVIRQLYQNKEQVVALKGELDKLNGGIATLSDEQKSMIFAAMEGTAKVVSEVQIAGEIVQVVEDSGVTLVQLNVGQSDGVKENMEFIVHRGADYLGTIVVSKVDASQAAGQLTEANGAITVGDNVMSGIN</sequence>
<name>A0A517YSJ9_9BACT</name>
<feature type="coiled-coil region" evidence="1">
    <location>
        <begin position="30"/>
        <end position="64"/>
    </location>
</feature>
<evidence type="ECO:0000256" key="1">
    <source>
        <dbReference type="SAM" id="Coils"/>
    </source>
</evidence>
<dbReference type="RefSeq" id="WP_145075969.1">
    <property type="nucleotide sequence ID" value="NZ_CP036425.1"/>
</dbReference>
<evidence type="ECO:0000313" key="2">
    <source>
        <dbReference type="EMBL" id="QDU33210.1"/>
    </source>
</evidence>
<dbReference type="KEGG" id="pcor:KS4_12550"/>
<proteinExistence type="predicted"/>
<gene>
    <name evidence="2" type="primary">smc_2</name>
    <name evidence="2" type="ORF">KS4_12550</name>
</gene>
<dbReference type="OrthoDB" id="9926800at2"/>
<keyword evidence="1" id="KW-0175">Coiled coil</keyword>
<accession>A0A517YSJ9</accession>
<evidence type="ECO:0000313" key="3">
    <source>
        <dbReference type="Proteomes" id="UP000317369"/>
    </source>
</evidence>
<feature type="coiled-coil region" evidence="1">
    <location>
        <begin position="139"/>
        <end position="166"/>
    </location>
</feature>
<protein>
    <submittedName>
        <fullName evidence="2">Chromosome partition protein Smc</fullName>
    </submittedName>
</protein>
<keyword evidence="3" id="KW-1185">Reference proteome</keyword>
<dbReference type="Proteomes" id="UP000317369">
    <property type="component" value="Chromosome"/>
</dbReference>